<protein>
    <submittedName>
        <fullName evidence="1">Uncharacterized protein</fullName>
    </submittedName>
</protein>
<reference evidence="1 2" key="1">
    <citation type="submission" date="2021-03" db="EMBL/GenBank/DDBJ databases">
        <authorList>
            <person name="Lee D.-H."/>
        </authorList>
    </citation>
    <scope>NUCLEOTIDE SEQUENCE [LARGE SCALE GENOMIC DNA]</scope>
    <source>
        <strain evidence="1 2">MMS20-R2-23</strain>
    </source>
</reference>
<name>A0ABS3VF99_9ACTN</name>
<evidence type="ECO:0000313" key="2">
    <source>
        <dbReference type="Proteomes" id="UP000671399"/>
    </source>
</evidence>
<organism evidence="1 2">
    <name type="scientific">Micromonospora antibiotica</name>
    <dbReference type="NCBI Taxonomy" id="2807623"/>
    <lineage>
        <taxon>Bacteria</taxon>
        <taxon>Bacillati</taxon>
        <taxon>Actinomycetota</taxon>
        <taxon>Actinomycetes</taxon>
        <taxon>Micromonosporales</taxon>
        <taxon>Micromonosporaceae</taxon>
        <taxon>Micromonospora</taxon>
    </lineage>
</organism>
<dbReference type="EMBL" id="JAGFWR010000022">
    <property type="protein sequence ID" value="MBO4164296.1"/>
    <property type="molecule type" value="Genomic_DNA"/>
</dbReference>
<keyword evidence="2" id="KW-1185">Reference proteome</keyword>
<sequence length="132" mass="14731">MPTQPNTGPATATAWPLDSKDDLARILDRDGRWRLFRDNNPHGLRLDAHGNRWSLTREHYTRTTTASGERWELVGEPSPTCLGGWDTQRQEYVARRLPAGTVIASGDTQYGVLARAARRCLPNARHPTRSGG</sequence>
<accession>A0ABS3VF99</accession>
<comment type="caution">
    <text evidence="1">The sequence shown here is derived from an EMBL/GenBank/DDBJ whole genome shotgun (WGS) entry which is preliminary data.</text>
</comment>
<dbReference type="RefSeq" id="WP_208569824.1">
    <property type="nucleotide sequence ID" value="NZ_JAGFWR010000022.1"/>
</dbReference>
<gene>
    <name evidence="1" type="ORF">JQN83_26285</name>
</gene>
<evidence type="ECO:0000313" key="1">
    <source>
        <dbReference type="EMBL" id="MBO4164296.1"/>
    </source>
</evidence>
<dbReference type="Proteomes" id="UP000671399">
    <property type="component" value="Unassembled WGS sequence"/>
</dbReference>
<proteinExistence type="predicted"/>